<dbReference type="InterPro" id="IPR038157">
    <property type="entry name" value="FeoA_core_dom"/>
</dbReference>
<accession>A0A6N4TDX2</accession>
<dbReference type="SUPFAM" id="SSF50037">
    <property type="entry name" value="C-terminal domain of transcriptional repressors"/>
    <property type="match status" value="1"/>
</dbReference>
<dbReference type="Gene3D" id="2.30.30.90">
    <property type="match status" value="1"/>
</dbReference>
<dbReference type="SMART" id="SM00899">
    <property type="entry name" value="FeoA"/>
    <property type="match status" value="1"/>
</dbReference>
<dbReference type="AlphaFoldDB" id="A0A6N4TDX2"/>
<evidence type="ECO:0000313" key="3">
    <source>
        <dbReference type="EMBL" id="BBK21356.1"/>
    </source>
</evidence>
<dbReference type="EMBL" id="AP019695">
    <property type="protein sequence ID" value="BBK21356.1"/>
    <property type="molecule type" value="Genomic_DNA"/>
</dbReference>
<keyword evidence="4" id="KW-1185">Reference proteome</keyword>
<dbReference type="GO" id="GO:0046914">
    <property type="term" value="F:transition metal ion binding"/>
    <property type="evidence" value="ECO:0007669"/>
    <property type="project" value="InterPro"/>
</dbReference>
<organism evidence="3 4">
    <name type="scientific">Amedibacterium intestinale</name>
    <dbReference type="NCBI Taxonomy" id="2583452"/>
    <lineage>
        <taxon>Bacteria</taxon>
        <taxon>Bacillati</taxon>
        <taxon>Bacillota</taxon>
        <taxon>Erysipelotrichia</taxon>
        <taxon>Erysipelotrichales</taxon>
        <taxon>Erysipelotrichaceae</taxon>
        <taxon>Amedibacterium</taxon>
    </lineage>
</organism>
<proteinExistence type="predicted"/>
<evidence type="ECO:0000259" key="2">
    <source>
        <dbReference type="SMART" id="SM00899"/>
    </source>
</evidence>
<sequence>MRADQLKKGEIARIIHIDVEPFLKKRLFFMGVHEGGRIRYIMSSPFYDPLLFMAAGNWLLLRKDIAKQIEVEVGQ</sequence>
<reference evidence="4" key="1">
    <citation type="submission" date="2019-05" db="EMBL/GenBank/DDBJ databases">
        <title>Complete genome sequencing of Absiella argi strain JCM 30884.</title>
        <authorList>
            <person name="Sakamoto M."/>
            <person name="Murakami T."/>
            <person name="Mori H."/>
        </authorList>
    </citation>
    <scope>NUCLEOTIDE SEQUENCE [LARGE SCALE GENOMIC DNA]</scope>
    <source>
        <strain evidence="4">JCM 30884</strain>
    </source>
</reference>
<dbReference type="KEGG" id="aarg:Aargi30884_02590"/>
<dbReference type="InterPro" id="IPR008988">
    <property type="entry name" value="Transcriptional_repressor_C"/>
</dbReference>
<dbReference type="RefSeq" id="WP_115714571.1">
    <property type="nucleotide sequence ID" value="NZ_AP019695.1"/>
</dbReference>
<protein>
    <recommendedName>
        <fullName evidence="2">Ferrous iron transporter FeoA-like domain-containing protein</fullName>
    </recommendedName>
</protein>
<dbReference type="InterPro" id="IPR007167">
    <property type="entry name" value="Fe-transptr_FeoA-like"/>
</dbReference>
<evidence type="ECO:0000313" key="4">
    <source>
        <dbReference type="Proteomes" id="UP000464754"/>
    </source>
</evidence>
<feature type="domain" description="Ferrous iron transporter FeoA-like" evidence="2">
    <location>
        <begin position="1"/>
        <end position="73"/>
    </location>
</feature>
<name>A0A6N4TDX2_9FIRM</name>
<evidence type="ECO:0000256" key="1">
    <source>
        <dbReference type="ARBA" id="ARBA00023004"/>
    </source>
</evidence>
<gene>
    <name evidence="3" type="ORF">Aargi30884_02590</name>
</gene>
<dbReference type="Proteomes" id="UP000464754">
    <property type="component" value="Chromosome"/>
</dbReference>
<keyword evidence="1" id="KW-0408">Iron</keyword>
<dbReference type="Pfam" id="PF04023">
    <property type="entry name" value="FeoA"/>
    <property type="match status" value="1"/>
</dbReference>